<name>A0ACB9IKM3_9ASTR</name>
<dbReference type="EMBL" id="CM042025">
    <property type="protein sequence ID" value="KAI3808778.1"/>
    <property type="molecule type" value="Genomic_DNA"/>
</dbReference>
<dbReference type="Proteomes" id="UP001056120">
    <property type="component" value="Linkage Group LG08"/>
</dbReference>
<protein>
    <submittedName>
        <fullName evidence="1">Uncharacterized protein</fullName>
    </submittedName>
</protein>
<evidence type="ECO:0000313" key="1">
    <source>
        <dbReference type="EMBL" id="KAI3808778.1"/>
    </source>
</evidence>
<keyword evidence="2" id="KW-1185">Reference proteome</keyword>
<reference evidence="1 2" key="2">
    <citation type="journal article" date="2022" name="Mol. Ecol. Resour.">
        <title>The genomes of chicory, endive, great burdock and yacon provide insights into Asteraceae paleo-polyploidization history and plant inulin production.</title>
        <authorList>
            <person name="Fan W."/>
            <person name="Wang S."/>
            <person name="Wang H."/>
            <person name="Wang A."/>
            <person name="Jiang F."/>
            <person name="Liu H."/>
            <person name="Zhao H."/>
            <person name="Xu D."/>
            <person name="Zhang Y."/>
        </authorList>
    </citation>
    <scope>NUCLEOTIDE SEQUENCE [LARGE SCALE GENOMIC DNA]</scope>
    <source>
        <strain evidence="2">cv. Yunnan</strain>
        <tissue evidence="1">Leaves</tissue>
    </source>
</reference>
<reference evidence="2" key="1">
    <citation type="journal article" date="2022" name="Mol. Ecol. Resour.">
        <title>The genomes of chicory, endive, great burdock and yacon provide insights into Asteraceae palaeo-polyploidization history and plant inulin production.</title>
        <authorList>
            <person name="Fan W."/>
            <person name="Wang S."/>
            <person name="Wang H."/>
            <person name="Wang A."/>
            <person name="Jiang F."/>
            <person name="Liu H."/>
            <person name="Zhao H."/>
            <person name="Xu D."/>
            <person name="Zhang Y."/>
        </authorList>
    </citation>
    <scope>NUCLEOTIDE SEQUENCE [LARGE SCALE GENOMIC DNA]</scope>
    <source>
        <strain evidence="2">cv. Yunnan</strain>
    </source>
</reference>
<organism evidence="1 2">
    <name type="scientific">Smallanthus sonchifolius</name>
    <dbReference type="NCBI Taxonomy" id="185202"/>
    <lineage>
        <taxon>Eukaryota</taxon>
        <taxon>Viridiplantae</taxon>
        <taxon>Streptophyta</taxon>
        <taxon>Embryophyta</taxon>
        <taxon>Tracheophyta</taxon>
        <taxon>Spermatophyta</taxon>
        <taxon>Magnoliopsida</taxon>
        <taxon>eudicotyledons</taxon>
        <taxon>Gunneridae</taxon>
        <taxon>Pentapetalae</taxon>
        <taxon>asterids</taxon>
        <taxon>campanulids</taxon>
        <taxon>Asterales</taxon>
        <taxon>Asteraceae</taxon>
        <taxon>Asteroideae</taxon>
        <taxon>Heliantheae alliance</taxon>
        <taxon>Millerieae</taxon>
        <taxon>Smallanthus</taxon>
    </lineage>
</organism>
<gene>
    <name evidence="1" type="ORF">L1987_24739</name>
</gene>
<proteinExistence type="predicted"/>
<sequence length="136" mass="15588">MSISSNKTSINLLFLLFALLPTIVAPQCKVEDNTYSHNNKHDATLLRDEIDQLVGENGTLEGIYSKIVPNEVDDGTFWFRYFYKVHKLKQQEEMRARLVNISLSVDDDEEDSIFTHNSHQILLPINHKSQDPINSA</sequence>
<accession>A0ACB9IKM3</accession>
<evidence type="ECO:0000313" key="2">
    <source>
        <dbReference type="Proteomes" id="UP001056120"/>
    </source>
</evidence>
<comment type="caution">
    <text evidence="1">The sequence shown here is derived from an EMBL/GenBank/DDBJ whole genome shotgun (WGS) entry which is preliminary data.</text>
</comment>